<gene>
    <name evidence="2" type="ORF">BKCO1_25000151</name>
</gene>
<sequence>MWRWCGMLLCGAGLALATSQSSESQYSERSNTARLHTSYPAASSVPTADASPTPDASGFLDMCGVQPTASVSCGTHDSVEHMKDIEVRIIYWLTTRVPFYIQTVQYDVVGHGSTLTTTATQTITNNATGVDMLSYTSLIPTAQVQPSGPYDIYEVDPIYDTTEEIGTATLTYPTPYALILNRIHVHQMGSCANGSTFTTSAWFAQPAPIPLPTTLPYLSMGASVNFTNIPGFDDAFHALHPALAYCTFTAFTGQPSPKVVVDATTAFRTVSAANDLQKPTPTTSPASNAAALSSAALQLGSLASYILCGLGSSCSHTATSSSTLSTHPPVSYVIPPGTGATVATLGASVVPLYTAAAGVVVPVWTTLQPGAPAATVGGAVMSVGTDGAVVVDGGTVGRGVSETGGAARSEGVGRASAGRGAGWWGGGWLGTVVVVMEAVGGL</sequence>
<protein>
    <submittedName>
        <fullName evidence="2">Uncharacterized protein</fullName>
    </submittedName>
</protein>
<evidence type="ECO:0000313" key="3">
    <source>
        <dbReference type="Proteomes" id="UP000183809"/>
    </source>
</evidence>
<keyword evidence="1" id="KW-0732">Signal</keyword>
<keyword evidence="3" id="KW-1185">Reference proteome</keyword>
<dbReference type="RefSeq" id="XP_020130404.1">
    <property type="nucleotide sequence ID" value="XM_020273260.1"/>
</dbReference>
<reference evidence="2 3" key="1">
    <citation type="submission" date="2016-10" db="EMBL/GenBank/DDBJ databases">
        <title>Proteomics and genomics reveal pathogen-plant mechanisms compatible with a hemibiotrophic lifestyle of Diplodia corticola.</title>
        <authorList>
            <person name="Fernandes I."/>
            <person name="De Jonge R."/>
            <person name="Van De Peer Y."/>
            <person name="Devreese B."/>
            <person name="Alves A."/>
            <person name="Esteves A.C."/>
        </authorList>
    </citation>
    <scope>NUCLEOTIDE SEQUENCE [LARGE SCALE GENOMIC DNA]</scope>
    <source>
        <strain evidence="2 3">CBS 112549</strain>
    </source>
</reference>
<name>A0A1J9R0J0_9PEZI</name>
<dbReference type="Proteomes" id="UP000183809">
    <property type="component" value="Unassembled WGS sequence"/>
</dbReference>
<feature type="signal peptide" evidence="1">
    <location>
        <begin position="1"/>
        <end position="17"/>
    </location>
</feature>
<proteinExistence type="predicted"/>
<evidence type="ECO:0000256" key="1">
    <source>
        <dbReference type="SAM" id="SignalP"/>
    </source>
</evidence>
<dbReference type="EMBL" id="MNUE01000025">
    <property type="protein sequence ID" value="OJD34144.1"/>
    <property type="molecule type" value="Genomic_DNA"/>
</dbReference>
<feature type="chain" id="PRO_5013199143" evidence="1">
    <location>
        <begin position="18"/>
        <end position="442"/>
    </location>
</feature>
<evidence type="ECO:0000313" key="2">
    <source>
        <dbReference type="EMBL" id="OJD34144.1"/>
    </source>
</evidence>
<organism evidence="2 3">
    <name type="scientific">Diplodia corticola</name>
    <dbReference type="NCBI Taxonomy" id="236234"/>
    <lineage>
        <taxon>Eukaryota</taxon>
        <taxon>Fungi</taxon>
        <taxon>Dikarya</taxon>
        <taxon>Ascomycota</taxon>
        <taxon>Pezizomycotina</taxon>
        <taxon>Dothideomycetes</taxon>
        <taxon>Dothideomycetes incertae sedis</taxon>
        <taxon>Botryosphaeriales</taxon>
        <taxon>Botryosphaeriaceae</taxon>
        <taxon>Diplodia</taxon>
    </lineage>
</organism>
<comment type="caution">
    <text evidence="2">The sequence shown here is derived from an EMBL/GenBank/DDBJ whole genome shotgun (WGS) entry which is preliminary data.</text>
</comment>
<dbReference type="AlphaFoldDB" id="A0A1J9R0J0"/>
<accession>A0A1J9R0J0</accession>
<dbReference type="OrthoDB" id="10508679at2759"/>
<dbReference type="GeneID" id="31013520"/>